<sequence length="267" mass="29998">MWCRIGIASAVFAALWSVLPAWAGNEPPATAVASAPARFRLCSMDVDYPPYARVDGTGHLQYLMQQAARGMGLELERRVAPRRRCVEELKNGLVDGMVGAYSAERAEYAVFPMAGAGPDERKALATPRYFLYRRKGTQVDWDGQRFSGIGDGRIGVESGFVFITERLQQLGISYDDGSKALESNVAKLMAGRLDGVIAMEIEADQLIASRYEGKIERAGKAFEQTPLYLMLSRQFHSQYGRFSDRYWQALYEYRSTADYRQYQQARP</sequence>
<keyword evidence="3" id="KW-1185">Reference proteome</keyword>
<evidence type="ECO:0000313" key="3">
    <source>
        <dbReference type="Proteomes" id="UP000446768"/>
    </source>
</evidence>
<evidence type="ECO:0000256" key="1">
    <source>
        <dbReference type="SAM" id="SignalP"/>
    </source>
</evidence>
<reference evidence="2 3" key="1">
    <citation type="submission" date="2019-11" db="EMBL/GenBank/DDBJ databases">
        <title>Novel species isolated from a subtropical stream in China.</title>
        <authorList>
            <person name="Lu H."/>
        </authorList>
    </citation>
    <scope>NUCLEOTIDE SEQUENCE [LARGE SCALE GENOMIC DNA]</scope>
    <source>
        <strain evidence="2 3">FT92W</strain>
    </source>
</reference>
<evidence type="ECO:0000313" key="2">
    <source>
        <dbReference type="EMBL" id="MRV75550.1"/>
    </source>
</evidence>
<evidence type="ECO:0008006" key="4">
    <source>
        <dbReference type="Google" id="ProtNLM"/>
    </source>
</evidence>
<dbReference type="EMBL" id="WKJJ01000021">
    <property type="protein sequence ID" value="MRV75550.1"/>
    <property type="molecule type" value="Genomic_DNA"/>
</dbReference>
<keyword evidence="1" id="KW-0732">Signal</keyword>
<dbReference type="RefSeq" id="WP_154380202.1">
    <property type="nucleotide sequence ID" value="NZ_WKJJ01000021.1"/>
</dbReference>
<accession>A0A7X2IT00</accession>
<proteinExistence type="predicted"/>
<organism evidence="2 3">
    <name type="scientific">Pseudoduganella rivuli</name>
    <dbReference type="NCBI Taxonomy" id="2666085"/>
    <lineage>
        <taxon>Bacteria</taxon>
        <taxon>Pseudomonadati</taxon>
        <taxon>Pseudomonadota</taxon>
        <taxon>Betaproteobacteria</taxon>
        <taxon>Burkholderiales</taxon>
        <taxon>Oxalobacteraceae</taxon>
        <taxon>Telluria group</taxon>
        <taxon>Pseudoduganella</taxon>
    </lineage>
</organism>
<feature type="signal peptide" evidence="1">
    <location>
        <begin position="1"/>
        <end position="23"/>
    </location>
</feature>
<dbReference type="Proteomes" id="UP000446768">
    <property type="component" value="Unassembled WGS sequence"/>
</dbReference>
<comment type="caution">
    <text evidence="2">The sequence shown here is derived from an EMBL/GenBank/DDBJ whole genome shotgun (WGS) entry which is preliminary data.</text>
</comment>
<dbReference type="AlphaFoldDB" id="A0A7X2IT00"/>
<name>A0A7X2IT00_9BURK</name>
<dbReference type="SUPFAM" id="SSF53850">
    <property type="entry name" value="Periplasmic binding protein-like II"/>
    <property type="match status" value="1"/>
</dbReference>
<protein>
    <recommendedName>
        <fullName evidence="4">Transporter substrate-binding domain-containing protein</fullName>
    </recommendedName>
</protein>
<feature type="chain" id="PRO_5031416427" description="Transporter substrate-binding domain-containing protein" evidence="1">
    <location>
        <begin position="24"/>
        <end position="267"/>
    </location>
</feature>
<gene>
    <name evidence="2" type="ORF">GJ700_27920</name>
</gene>
<dbReference type="Gene3D" id="3.40.190.10">
    <property type="entry name" value="Periplasmic binding protein-like II"/>
    <property type="match status" value="2"/>
</dbReference>